<keyword evidence="1" id="KW-0472">Membrane</keyword>
<evidence type="ECO:0000313" key="3">
    <source>
        <dbReference type="Proteomes" id="UP001217089"/>
    </source>
</evidence>
<organism evidence="2 3">
    <name type="scientific">Tegillarca granosa</name>
    <name type="common">Malaysian cockle</name>
    <name type="synonym">Anadara granosa</name>
    <dbReference type="NCBI Taxonomy" id="220873"/>
    <lineage>
        <taxon>Eukaryota</taxon>
        <taxon>Metazoa</taxon>
        <taxon>Spiralia</taxon>
        <taxon>Lophotrochozoa</taxon>
        <taxon>Mollusca</taxon>
        <taxon>Bivalvia</taxon>
        <taxon>Autobranchia</taxon>
        <taxon>Pteriomorphia</taxon>
        <taxon>Arcoida</taxon>
        <taxon>Arcoidea</taxon>
        <taxon>Arcidae</taxon>
        <taxon>Tegillarca</taxon>
    </lineage>
</organism>
<reference evidence="2 3" key="1">
    <citation type="submission" date="2022-12" db="EMBL/GenBank/DDBJ databases">
        <title>Chromosome-level genome of Tegillarca granosa.</title>
        <authorList>
            <person name="Kim J."/>
        </authorList>
    </citation>
    <scope>NUCLEOTIDE SEQUENCE [LARGE SCALE GENOMIC DNA]</scope>
    <source>
        <strain evidence="2">Teg-2019</strain>
        <tissue evidence="2">Adductor muscle</tissue>
    </source>
</reference>
<proteinExistence type="predicted"/>
<dbReference type="Proteomes" id="UP001217089">
    <property type="component" value="Unassembled WGS sequence"/>
</dbReference>
<name>A0ABQ9F4E6_TEGGR</name>
<sequence length="87" mass="10236">MNLNKGIKTEPIEKNVLSQSLYHCHYSIHFLFIYPLFAMALMLPFIMEKCNWLWPYMSQILNGHGINSDSLKNIQIYFISLGNRILD</sequence>
<dbReference type="EMBL" id="JARBDR010000440">
    <property type="protein sequence ID" value="KAJ8312248.1"/>
    <property type="molecule type" value="Genomic_DNA"/>
</dbReference>
<accession>A0ABQ9F4E6</accession>
<evidence type="ECO:0000313" key="2">
    <source>
        <dbReference type="EMBL" id="KAJ8312248.1"/>
    </source>
</evidence>
<comment type="caution">
    <text evidence="2">The sequence shown here is derived from an EMBL/GenBank/DDBJ whole genome shotgun (WGS) entry which is preliminary data.</text>
</comment>
<evidence type="ECO:0000256" key="1">
    <source>
        <dbReference type="SAM" id="Phobius"/>
    </source>
</evidence>
<protein>
    <submittedName>
        <fullName evidence="2">Uncharacterized protein</fullName>
    </submittedName>
</protein>
<keyword evidence="3" id="KW-1185">Reference proteome</keyword>
<keyword evidence="1" id="KW-1133">Transmembrane helix</keyword>
<gene>
    <name evidence="2" type="ORF">KUTeg_009621</name>
</gene>
<keyword evidence="1" id="KW-0812">Transmembrane</keyword>
<feature type="transmembrane region" description="Helical" evidence="1">
    <location>
        <begin position="26"/>
        <end position="47"/>
    </location>
</feature>